<evidence type="ECO:0000256" key="1">
    <source>
        <dbReference type="ARBA" id="ARBA00022448"/>
    </source>
</evidence>
<name>A0A8X8H0S4_9RHOB</name>
<dbReference type="Pfam" id="PF00005">
    <property type="entry name" value="ABC_tran"/>
    <property type="match status" value="1"/>
</dbReference>
<keyword evidence="2" id="KW-0547">Nucleotide-binding</keyword>
<comment type="caution">
    <text evidence="5">The sequence shown here is derived from an EMBL/GenBank/DDBJ whole genome shotgun (WGS) entry which is preliminary data.</text>
</comment>
<proteinExistence type="predicted"/>
<evidence type="ECO:0000313" key="5">
    <source>
        <dbReference type="EMBL" id="NUB45026.1"/>
    </source>
</evidence>
<feature type="domain" description="ABC transporter" evidence="4">
    <location>
        <begin position="7"/>
        <end position="248"/>
    </location>
</feature>
<dbReference type="InterPro" id="IPR051120">
    <property type="entry name" value="ABC_AA/LPS_Transport"/>
</dbReference>
<organism evidence="5 6">
    <name type="scientific">Fertoeibacter niger</name>
    <dbReference type="NCBI Taxonomy" id="2656921"/>
    <lineage>
        <taxon>Bacteria</taxon>
        <taxon>Pseudomonadati</taxon>
        <taxon>Pseudomonadota</taxon>
        <taxon>Alphaproteobacteria</taxon>
        <taxon>Rhodobacterales</taxon>
        <taxon>Paracoccaceae</taxon>
        <taxon>Fertoeibacter</taxon>
    </lineage>
</organism>
<dbReference type="CDD" id="cd03219">
    <property type="entry name" value="ABC_Mj1267_LivG_branched"/>
    <property type="match status" value="1"/>
</dbReference>
<accession>A0A8X8H0S4</accession>
<dbReference type="SUPFAM" id="SSF52540">
    <property type="entry name" value="P-loop containing nucleoside triphosphate hydrolases"/>
    <property type="match status" value="1"/>
</dbReference>
<dbReference type="PANTHER" id="PTHR45772:SF3">
    <property type="entry name" value="ABC TRANSPORTER ATP-BINDING PROTEIN"/>
    <property type="match status" value="1"/>
</dbReference>
<keyword evidence="6" id="KW-1185">Reference proteome</keyword>
<dbReference type="GO" id="GO:0005524">
    <property type="term" value="F:ATP binding"/>
    <property type="evidence" value="ECO:0007669"/>
    <property type="project" value="UniProtKB-KW"/>
</dbReference>
<dbReference type="InterPro" id="IPR003593">
    <property type="entry name" value="AAA+_ATPase"/>
</dbReference>
<dbReference type="InterPro" id="IPR003439">
    <property type="entry name" value="ABC_transporter-like_ATP-bd"/>
</dbReference>
<keyword evidence="3 5" id="KW-0067">ATP-binding</keyword>
<evidence type="ECO:0000256" key="3">
    <source>
        <dbReference type="ARBA" id="ARBA00022840"/>
    </source>
</evidence>
<dbReference type="InterPro" id="IPR027417">
    <property type="entry name" value="P-loop_NTPase"/>
</dbReference>
<dbReference type="SMART" id="SM00382">
    <property type="entry name" value="AAA"/>
    <property type="match status" value="1"/>
</dbReference>
<dbReference type="Proteomes" id="UP000484076">
    <property type="component" value="Unassembled WGS sequence"/>
</dbReference>
<dbReference type="AlphaFoldDB" id="A0A8X8H0S4"/>
<evidence type="ECO:0000313" key="6">
    <source>
        <dbReference type="Proteomes" id="UP000484076"/>
    </source>
</evidence>
<dbReference type="EMBL" id="WHUT02000006">
    <property type="protein sequence ID" value="NUB45026.1"/>
    <property type="molecule type" value="Genomic_DNA"/>
</dbReference>
<sequence>MGEDCELEVRNLSCQFGSFKAVDDVSLRVRRGSIHALIGPNGAGKTTCFNLITRYLTPTSGNIIFRGEDITSKSPSQIADRGLVRSFQICSVFQSMTVLENVCLALQRKTGDQYAFWRSKKSLKNLHETAVSYIEPVGLLPWLHKPASDLSYGRKRALEFSVTMALEPKMMLLDEPFAGMGHEDIGGVAALIQAEAKDRTILIVEHNLSVVQSLCDRVTVLVRGKVAAEGDYKSVSQNDQVVRAYLGVDP</sequence>
<dbReference type="PROSITE" id="PS50893">
    <property type="entry name" value="ABC_TRANSPORTER_2"/>
    <property type="match status" value="1"/>
</dbReference>
<evidence type="ECO:0000256" key="2">
    <source>
        <dbReference type="ARBA" id="ARBA00022741"/>
    </source>
</evidence>
<keyword evidence="1" id="KW-0813">Transport</keyword>
<reference evidence="5" key="1">
    <citation type="submission" date="2020-05" db="EMBL/GenBank/DDBJ databases">
        <title>Fertoebacter nigrum gen. nov., sp. nov., a new member of the family Rhodobacteraceae.</title>
        <authorList>
            <person name="Szuroczki S."/>
            <person name="Abbaszade G."/>
            <person name="Buni D."/>
            <person name="Schumann P."/>
            <person name="Toth E."/>
        </authorList>
    </citation>
    <scope>NUCLEOTIDE SEQUENCE</scope>
    <source>
        <strain evidence="5">RG-N-1a</strain>
    </source>
</reference>
<protein>
    <submittedName>
        <fullName evidence="5">ABC transporter ATP-binding protein</fullName>
    </submittedName>
</protein>
<dbReference type="Gene3D" id="3.40.50.300">
    <property type="entry name" value="P-loop containing nucleotide triphosphate hydrolases"/>
    <property type="match status" value="1"/>
</dbReference>
<dbReference type="GO" id="GO:0005886">
    <property type="term" value="C:plasma membrane"/>
    <property type="evidence" value="ECO:0007669"/>
    <property type="project" value="TreeGrafter"/>
</dbReference>
<dbReference type="GO" id="GO:0016887">
    <property type="term" value="F:ATP hydrolysis activity"/>
    <property type="evidence" value="ECO:0007669"/>
    <property type="project" value="InterPro"/>
</dbReference>
<dbReference type="PANTHER" id="PTHR45772">
    <property type="entry name" value="CONSERVED COMPONENT OF ABC TRANSPORTER FOR NATURAL AMINO ACIDS-RELATED"/>
    <property type="match status" value="1"/>
</dbReference>
<evidence type="ECO:0000259" key="4">
    <source>
        <dbReference type="PROSITE" id="PS50893"/>
    </source>
</evidence>
<gene>
    <name evidence="5" type="ORF">GEU84_011560</name>
</gene>